<dbReference type="EMBL" id="CM000160">
    <property type="protein sequence ID" value="KRK02798.1"/>
    <property type="molecule type" value="Genomic_DNA"/>
</dbReference>
<keyword evidence="1" id="KW-0472">Membrane</keyword>
<dbReference type="Proteomes" id="UP000002282">
    <property type="component" value="Chromosome 3R"/>
</dbReference>
<dbReference type="InterPro" id="IPR047851">
    <property type="entry name" value="Hemotin"/>
</dbReference>
<dbReference type="OrthoDB" id="7846442at2759"/>
<dbReference type="GO" id="GO:0031901">
    <property type="term" value="C:early endosome membrane"/>
    <property type="evidence" value="ECO:0007669"/>
    <property type="project" value="EnsemblMetazoa"/>
</dbReference>
<evidence type="ECO:0000313" key="2">
    <source>
        <dbReference type="EMBL" id="KRK02798.1"/>
    </source>
</evidence>
<dbReference type="GO" id="GO:1900426">
    <property type="term" value="P:positive regulation of defense response to bacterium"/>
    <property type="evidence" value="ECO:0007669"/>
    <property type="project" value="EnsemblMetazoa"/>
</dbReference>
<dbReference type="GO" id="GO:0006909">
    <property type="term" value="P:phagocytosis"/>
    <property type="evidence" value="ECO:0007669"/>
    <property type="project" value="EnsemblMetazoa"/>
</dbReference>
<sequence length="88" mass="10157">MDDFKVLTIVYISQINPLWLIPSVVLMALTLVCYCYHCHQCIRDRRTARIEDHKALLPLPLSRLSIIPGYNEVASTKLTHSRNSVDIY</sequence>
<reference evidence="2 3" key="1">
    <citation type="journal article" date="2007" name="Nature">
        <title>Evolution of genes and genomes on the Drosophila phylogeny.</title>
        <authorList>
            <consortium name="Drosophila 12 Genomes Consortium"/>
            <person name="Clark A.G."/>
            <person name="Eisen M.B."/>
            <person name="Smith D.R."/>
            <person name="Bergman C.M."/>
            <person name="Oliver B."/>
            <person name="Markow T.A."/>
            <person name="Kaufman T.C."/>
            <person name="Kellis M."/>
            <person name="Gelbart W."/>
            <person name="Iyer V.N."/>
            <person name="Pollard D.A."/>
            <person name="Sackton T.B."/>
            <person name="Larracuente A.M."/>
            <person name="Singh N.D."/>
            <person name="Abad J.P."/>
            <person name="Abt D.N."/>
            <person name="Adryan B."/>
            <person name="Aguade M."/>
            <person name="Akashi H."/>
            <person name="Anderson W.W."/>
            <person name="Aquadro C.F."/>
            <person name="Ardell D.H."/>
            <person name="Arguello R."/>
            <person name="Artieri C.G."/>
            <person name="Barbash D.A."/>
            <person name="Barker D."/>
            <person name="Barsanti P."/>
            <person name="Batterham P."/>
            <person name="Batzoglou S."/>
            <person name="Begun D."/>
            <person name="Bhutkar A."/>
            <person name="Blanco E."/>
            <person name="Bosak S.A."/>
            <person name="Bradley R.K."/>
            <person name="Brand A.D."/>
            <person name="Brent M.R."/>
            <person name="Brooks A.N."/>
            <person name="Brown R.H."/>
            <person name="Butlin R.K."/>
            <person name="Caggese C."/>
            <person name="Calvi B.R."/>
            <person name="Bernardo de Carvalho A."/>
            <person name="Caspi A."/>
            <person name="Castrezana S."/>
            <person name="Celniker S.E."/>
            <person name="Chang J.L."/>
            <person name="Chapple C."/>
            <person name="Chatterji S."/>
            <person name="Chinwalla A."/>
            <person name="Civetta A."/>
            <person name="Clifton S.W."/>
            <person name="Comeron J.M."/>
            <person name="Costello J.C."/>
            <person name="Coyne J.A."/>
            <person name="Daub J."/>
            <person name="David R.G."/>
            <person name="Delcher A.L."/>
            <person name="Delehaunty K."/>
            <person name="Do C.B."/>
            <person name="Ebling H."/>
            <person name="Edwards K."/>
            <person name="Eickbush T."/>
            <person name="Evans J.D."/>
            <person name="Filipski A."/>
            <person name="Findeiss S."/>
            <person name="Freyhult E."/>
            <person name="Fulton L."/>
            <person name="Fulton R."/>
            <person name="Garcia A.C."/>
            <person name="Gardiner A."/>
            <person name="Garfield D.A."/>
            <person name="Garvin B.E."/>
            <person name="Gibson G."/>
            <person name="Gilbert D."/>
            <person name="Gnerre S."/>
            <person name="Godfrey J."/>
            <person name="Good R."/>
            <person name="Gotea V."/>
            <person name="Gravely B."/>
            <person name="Greenberg A.J."/>
            <person name="Griffiths-Jones S."/>
            <person name="Gross S."/>
            <person name="Guigo R."/>
            <person name="Gustafson E.A."/>
            <person name="Haerty W."/>
            <person name="Hahn M.W."/>
            <person name="Halligan D.L."/>
            <person name="Halpern A.L."/>
            <person name="Halter G.M."/>
            <person name="Han M.V."/>
            <person name="Heger A."/>
            <person name="Hillier L."/>
            <person name="Hinrichs A.S."/>
            <person name="Holmes I."/>
            <person name="Hoskins R.A."/>
            <person name="Hubisz M.J."/>
            <person name="Hultmark D."/>
            <person name="Huntley M.A."/>
            <person name="Jaffe D.B."/>
            <person name="Jagadeeshan S."/>
            <person name="Jeck W.R."/>
            <person name="Johnson J."/>
            <person name="Jones C.D."/>
            <person name="Jordan W.C."/>
            <person name="Karpen G.H."/>
            <person name="Kataoka E."/>
            <person name="Keightley P.D."/>
            <person name="Kheradpour P."/>
            <person name="Kirkness E.F."/>
            <person name="Koerich L.B."/>
            <person name="Kristiansen K."/>
            <person name="Kudrna D."/>
            <person name="Kulathinal R.J."/>
            <person name="Kumar S."/>
            <person name="Kwok R."/>
            <person name="Lander E."/>
            <person name="Langley C.H."/>
            <person name="Lapoint R."/>
            <person name="Lazzaro B.P."/>
            <person name="Lee S.J."/>
            <person name="Levesque L."/>
            <person name="Li R."/>
            <person name="Lin C.F."/>
            <person name="Lin M.F."/>
            <person name="Lindblad-Toh K."/>
            <person name="Llopart A."/>
            <person name="Long M."/>
            <person name="Low L."/>
            <person name="Lozovsky E."/>
            <person name="Lu J."/>
            <person name="Luo M."/>
            <person name="Machado C.A."/>
            <person name="Makalowski W."/>
            <person name="Marzo M."/>
            <person name="Matsuda M."/>
            <person name="Matzkin L."/>
            <person name="McAllister B."/>
            <person name="McBride C.S."/>
            <person name="McKernan B."/>
            <person name="McKernan K."/>
            <person name="Mendez-Lago M."/>
            <person name="Minx P."/>
            <person name="Mollenhauer M.U."/>
            <person name="Montooth K."/>
            <person name="Mount S.M."/>
            <person name="Mu X."/>
            <person name="Myers E."/>
            <person name="Negre B."/>
            <person name="Newfeld S."/>
            <person name="Nielsen R."/>
            <person name="Noor M.A."/>
            <person name="O'Grady P."/>
            <person name="Pachter L."/>
            <person name="Papaceit M."/>
            <person name="Parisi M.J."/>
            <person name="Parisi M."/>
            <person name="Parts L."/>
            <person name="Pedersen J.S."/>
            <person name="Pesole G."/>
            <person name="Phillippy A.M."/>
            <person name="Ponting C.P."/>
            <person name="Pop M."/>
            <person name="Porcelli D."/>
            <person name="Powell J.R."/>
            <person name="Prohaska S."/>
            <person name="Pruitt K."/>
            <person name="Puig M."/>
            <person name="Quesneville H."/>
            <person name="Ram K.R."/>
            <person name="Rand D."/>
            <person name="Rasmussen M.D."/>
            <person name="Reed L.K."/>
            <person name="Reenan R."/>
            <person name="Reily A."/>
            <person name="Remington K.A."/>
            <person name="Rieger T.T."/>
            <person name="Ritchie M.G."/>
            <person name="Robin C."/>
            <person name="Rogers Y.H."/>
            <person name="Rohde C."/>
            <person name="Rozas J."/>
            <person name="Rubenfield M.J."/>
            <person name="Ruiz A."/>
            <person name="Russo S."/>
            <person name="Salzberg S.L."/>
            <person name="Sanchez-Gracia A."/>
            <person name="Saranga D.J."/>
            <person name="Sato H."/>
            <person name="Schaeffer S.W."/>
            <person name="Schatz M.C."/>
            <person name="Schlenke T."/>
            <person name="Schwartz R."/>
            <person name="Segarra C."/>
            <person name="Singh R.S."/>
            <person name="Sirot L."/>
            <person name="Sirota M."/>
            <person name="Sisneros N.B."/>
            <person name="Smith C.D."/>
            <person name="Smith T.F."/>
            <person name="Spieth J."/>
            <person name="Stage D.E."/>
            <person name="Stark A."/>
            <person name="Stephan W."/>
            <person name="Strausberg R.L."/>
            <person name="Strempel S."/>
            <person name="Sturgill D."/>
            <person name="Sutton G."/>
            <person name="Sutton G.G."/>
            <person name="Tao W."/>
            <person name="Teichmann S."/>
            <person name="Tobari Y.N."/>
            <person name="Tomimura Y."/>
            <person name="Tsolas J.M."/>
            <person name="Valente V.L."/>
            <person name="Venter E."/>
            <person name="Venter J.C."/>
            <person name="Vicario S."/>
            <person name="Vieira F.G."/>
            <person name="Vilella A.J."/>
            <person name="Villasante A."/>
            <person name="Walenz B."/>
            <person name="Wang J."/>
            <person name="Wasserman M."/>
            <person name="Watts T."/>
            <person name="Wilson D."/>
            <person name="Wilson R.K."/>
            <person name="Wing R.A."/>
            <person name="Wolfner M.F."/>
            <person name="Wong A."/>
            <person name="Wong G.K."/>
            <person name="Wu C.I."/>
            <person name="Wu G."/>
            <person name="Yamamoto D."/>
            <person name="Yang H.P."/>
            <person name="Yang S.P."/>
            <person name="Yorke J.A."/>
            <person name="Yoshida K."/>
            <person name="Zdobnov E."/>
            <person name="Zhang P."/>
            <person name="Zhang Y."/>
            <person name="Zimin A.V."/>
            <person name="Baldwin J."/>
            <person name="Abdouelleil A."/>
            <person name="Abdulkadir J."/>
            <person name="Abebe A."/>
            <person name="Abera B."/>
            <person name="Abreu J."/>
            <person name="Acer S.C."/>
            <person name="Aftuck L."/>
            <person name="Alexander A."/>
            <person name="An P."/>
            <person name="Anderson E."/>
            <person name="Anderson S."/>
            <person name="Arachi H."/>
            <person name="Azer M."/>
            <person name="Bachantsang P."/>
            <person name="Barry A."/>
            <person name="Bayul T."/>
            <person name="Berlin A."/>
            <person name="Bessette D."/>
            <person name="Bloom T."/>
            <person name="Blye J."/>
            <person name="Boguslavskiy L."/>
            <person name="Bonnet C."/>
            <person name="Boukhgalter B."/>
            <person name="Bourzgui I."/>
            <person name="Brown A."/>
            <person name="Cahill P."/>
            <person name="Channer S."/>
            <person name="Cheshatsang Y."/>
            <person name="Chuda L."/>
            <person name="Citroen M."/>
            <person name="Collymore A."/>
            <person name="Cooke P."/>
            <person name="Costello M."/>
            <person name="D'Aco K."/>
            <person name="Daza R."/>
            <person name="De Haan G."/>
            <person name="DeGray S."/>
            <person name="DeMaso C."/>
            <person name="Dhargay N."/>
            <person name="Dooley K."/>
            <person name="Dooley E."/>
            <person name="Doricent M."/>
            <person name="Dorje P."/>
            <person name="Dorjee K."/>
            <person name="Dupes A."/>
            <person name="Elong R."/>
            <person name="Falk J."/>
            <person name="Farina A."/>
            <person name="Faro S."/>
            <person name="Ferguson D."/>
            <person name="Fisher S."/>
            <person name="Foley C.D."/>
            <person name="Franke A."/>
            <person name="Friedrich D."/>
            <person name="Gadbois L."/>
            <person name="Gearin G."/>
            <person name="Gearin C.R."/>
            <person name="Giannoukos G."/>
            <person name="Goode T."/>
            <person name="Graham J."/>
            <person name="Grandbois E."/>
            <person name="Grewal S."/>
            <person name="Gyaltsen K."/>
            <person name="Hafez N."/>
            <person name="Hagos B."/>
            <person name="Hall J."/>
            <person name="Henson C."/>
            <person name="Hollinger A."/>
            <person name="Honan T."/>
            <person name="Huard M.D."/>
            <person name="Hughes L."/>
            <person name="Hurhula B."/>
            <person name="Husby M.E."/>
            <person name="Kamat A."/>
            <person name="Kanga B."/>
            <person name="Kashin S."/>
            <person name="Khazanovich D."/>
            <person name="Kisner P."/>
            <person name="Lance K."/>
            <person name="Lara M."/>
            <person name="Lee W."/>
            <person name="Lennon N."/>
            <person name="Letendre F."/>
            <person name="LeVine R."/>
            <person name="Lipovsky A."/>
            <person name="Liu X."/>
            <person name="Liu J."/>
            <person name="Liu S."/>
            <person name="Lokyitsang T."/>
            <person name="Lokyitsang Y."/>
            <person name="Lubonja R."/>
            <person name="Lui A."/>
            <person name="MacDonald P."/>
            <person name="Magnisalis V."/>
            <person name="Maru K."/>
            <person name="Matthews C."/>
            <person name="McCusker W."/>
            <person name="McDonough S."/>
            <person name="Mehta T."/>
            <person name="Meldrim J."/>
            <person name="Meneus L."/>
            <person name="Mihai O."/>
            <person name="Mihalev A."/>
            <person name="Mihova T."/>
            <person name="Mittelman R."/>
            <person name="Mlenga V."/>
            <person name="Montmayeur A."/>
            <person name="Mulrain L."/>
            <person name="Navidi A."/>
            <person name="Naylor J."/>
            <person name="Negash T."/>
            <person name="Nguyen T."/>
            <person name="Nguyen N."/>
            <person name="Nicol R."/>
            <person name="Norbu C."/>
            <person name="Norbu N."/>
            <person name="Novod N."/>
            <person name="O'Neill B."/>
            <person name="Osman S."/>
            <person name="Markiewicz E."/>
            <person name="Oyono O.L."/>
            <person name="Patti C."/>
            <person name="Phunkhang P."/>
            <person name="Pierre F."/>
            <person name="Priest M."/>
            <person name="Raghuraman S."/>
            <person name="Rege F."/>
            <person name="Reyes R."/>
            <person name="Rise C."/>
            <person name="Rogov P."/>
            <person name="Ross K."/>
            <person name="Ryan E."/>
            <person name="Settipalli S."/>
            <person name="Shea T."/>
            <person name="Sherpa N."/>
            <person name="Shi L."/>
            <person name="Shih D."/>
            <person name="Sparrow T."/>
            <person name="Spaulding J."/>
            <person name="Stalker J."/>
            <person name="Stange-Thomann N."/>
            <person name="Stavropoulos S."/>
            <person name="Stone C."/>
            <person name="Strader C."/>
            <person name="Tesfaye S."/>
            <person name="Thomson T."/>
            <person name="Thoulutsang Y."/>
            <person name="Thoulutsang D."/>
            <person name="Topham K."/>
            <person name="Topping I."/>
            <person name="Tsamla T."/>
            <person name="Vassiliev H."/>
            <person name="Vo A."/>
            <person name="Wangchuk T."/>
            <person name="Wangdi T."/>
            <person name="Weiand M."/>
            <person name="Wilkinson J."/>
            <person name="Wilson A."/>
            <person name="Yadav S."/>
            <person name="Young G."/>
            <person name="Yu Q."/>
            <person name="Zembek L."/>
            <person name="Zhong D."/>
            <person name="Zimmer A."/>
            <person name="Zwirko Z."/>
            <person name="Jaffe D.B."/>
            <person name="Alvarez P."/>
            <person name="Brockman W."/>
            <person name="Butler J."/>
            <person name="Chin C."/>
            <person name="Gnerre S."/>
            <person name="Grabherr M."/>
            <person name="Kleber M."/>
            <person name="Mauceli E."/>
            <person name="MacCallum I."/>
        </authorList>
    </citation>
    <scope>NUCLEOTIDE SEQUENCE [LARGE SCALE GENOMIC DNA]</scope>
    <source>
        <strain evidence="3">Tai18E2 / Tucson 14021-0261.01</strain>
    </source>
</reference>
<gene>
    <name evidence="2" type="primary">Dyak\GE29224</name>
    <name evidence="2" type="synonym">GE29224</name>
    <name evidence="2" type="ORF">Dyak_GE29224</name>
</gene>
<dbReference type="GO" id="GO:1904980">
    <property type="term" value="P:positive regulation of endosome organization"/>
    <property type="evidence" value="ECO:0007669"/>
    <property type="project" value="EnsemblMetazoa"/>
</dbReference>
<evidence type="ECO:0000256" key="1">
    <source>
        <dbReference type="SAM" id="Phobius"/>
    </source>
</evidence>
<proteinExistence type="predicted"/>
<dbReference type="AlphaFoldDB" id="A0A0R1E1Z6"/>
<keyword evidence="1" id="KW-1133">Transmembrane helix</keyword>
<accession>A0A0R1E1Z6</accession>
<reference evidence="2 3" key="2">
    <citation type="journal article" date="2007" name="PLoS Biol.">
        <title>Principles of genome evolution in the Drosophila melanogaster species group.</title>
        <authorList>
            <person name="Ranz J.M."/>
            <person name="Maurin D."/>
            <person name="Chan Y.S."/>
            <person name="von Grotthuss M."/>
            <person name="Hillier L.W."/>
            <person name="Roote J."/>
            <person name="Ashburner M."/>
            <person name="Bergman C.M."/>
        </authorList>
    </citation>
    <scope>NUCLEOTIDE SEQUENCE [LARGE SCALE GENOMIC DNA]</scope>
    <source>
        <strain evidence="3">Tai18E2 / Tucson 14021-0261.01</strain>
    </source>
</reference>
<dbReference type="GO" id="GO:0050766">
    <property type="term" value="P:positive regulation of phagocytosis"/>
    <property type="evidence" value="ECO:0007669"/>
    <property type="project" value="EnsemblMetazoa"/>
</dbReference>
<dbReference type="Pfam" id="PF21944">
    <property type="entry name" value="Hemotin"/>
    <property type="match status" value="1"/>
</dbReference>
<organism evidence="2 3">
    <name type="scientific">Drosophila yakuba</name>
    <name type="common">Fruit fly</name>
    <dbReference type="NCBI Taxonomy" id="7245"/>
    <lineage>
        <taxon>Eukaryota</taxon>
        <taxon>Metazoa</taxon>
        <taxon>Ecdysozoa</taxon>
        <taxon>Arthropoda</taxon>
        <taxon>Hexapoda</taxon>
        <taxon>Insecta</taxon>
        <taxon>Pterygota</taxon>
        <taxon>Neoptera</taxon>
        <taxon>Endopterygota</taxon>
        <taxon>Diptera</taxon>
        <taxon>Brachycera</taxon>
        <taxon>Muscomorpha</taxon>
        <taxon>Ephydroidea</taxon>
        <taxon>Drosophilidae</taxon>
        <taxon>Drosophila</taxon>
        <taxon>Sophophora</taxon>
    </lineage>
</organism>
<keyword evidence="3" id="KW-1185">Reference proteome</keyword>
<evidence type="ECO:0000313" key="3">
    <source>
        <dbReference type="Proteomes" id="UP000002282"/>
    </source>
</evidence>
<name>A0A0R1E1Z6_DROYA</name>
<dbReference type="KEGG" id="dya:Dyak_GE29224"/>
<protein>
    <submittedName>
        <fullName evidence="2">Uncharacterized protein</fullName>
    </submittedName>
</protein>
<feature type="transmembrane region" description="Helical" evidence="1">
    <location>
        <begin position="18"/>
        <end position="36"/>
    </location>
</feature>
<dbReference type="CDD" id="cd20249">
    <property type="entry name" value="Hemotin"/>
    <property type="match status" value="1"/>
</dbReference>
<keyword evidence="1" id="KW-0812">Transmembrane</keyword>